<proteinExistence type="predicted"/>
<dbReference type="OrthoDB" id="9789899at2"/>
<dbReference type="AlphaFoldDB" id="A0A4V3BUQ4"/>
<dbReference type="PANTHER" id="PTHR46796">
    <property type="entry name" value="HTH-TYPE TRANSCRIPTIONAL ACTIVATOR RHAS-RELATED"/>
    <property type="match status" value="1"/>
</dbReference>
<evidence type="ECO:0000256" key="1">
    <source>
        <dbReference type="ARBA" id="ARBA00023015"/>
    </source>
</evidence>
<dbReference type="InterPro" id="IPR032783">
    <property type="entry name" value="AraC_lig"/>
</dbReference>
<dbReference type="SMART" id="SM00342">
    <property type="entry name" value="HTH_ARAC"/>
    <property type="match status" value="1"/>
</dbReference>
<dbReference type="Gene3D" id="1.10.10.60">
    <property type="entry name" value="Homeodomain-like"/>
    <property type="match status" value="2"/>
</dbReference>
<dbReference type="EMBL" id="SNWF01000010">
    <property type="protein sequence ID" value="TDN87468.1"/>
    <property type="molecule type" value="Genomic_DNA"/>
</dbReference>
<keyword evidence="2" id="KW-0238">DNA-binding</keyword>
<dbReference type="GO" id="GO:0043565">
    <property type="term" value="F:sequence-specific DNA binding"/>
    <property type="evidence" value="ECO:0007669"/>
    <property type="project" value="InterPro"/>
</dbReference>
<reference evidence="5 6" key="1">
    <citation type="submission" date="2019-03" db="EMBL/GenBank/DDBJ databases">
        <title>Genomic Encyclopedia of Type Strains, Phase IV (KMG-IV): sequencing the most valuable type-strain genomes for metagenomic binning, comparative biology and taxonomic classification.</title>
        <authorList>
            <person name="Goeker M."/>
        </authorList>
    </citation>
    <scope>NUCLEOTIDE SEQUENCE [LARGE SCALE GENOMIC DNA]</scope>
    <source>
        <strain evidence="5 6">DSM 18555</strain>
    </source>
</reference>
<dbReference type="InterPro" id="IPR050204">
    <property type="entry name" value="AraC_XylS_family_regulators"/>
</dbReference>
<keyword evidence="3" id="KW-0804">Transcription</keyword>
<dbReference type="SUPFAM" id="SSF46689">
    <property type="entry name" value="Homeodomain-like"/>
    <property type="match status" value="2"/>
</dbReference>
<organism evidence="5 6">
    <name type="scientific">Herminiimonas fonticola</name>
    <dbReference type="NCBI Taxonomy" id="303380"/>
    <lineage>
        <taxon>Bacteria</taxon>
        <taxon>Pseudomonadati</taxon>
        <taxon>Pseudomonadota</taxon>
        <taxon>Betaproteobacteria</taxon>
        <taxon>Burkholderiales</taxon>
        <taxon>Oxalobacteraceae</taxon>
        <taxon>Herminiimonas</taxon>
    </lineage>
</organism>
<comment type="caution">
    <text evidence="5">The sequence shown here is derived from an EMBL/GenBank/DDBJ whole genome shotgun (WGS) entry which is preliminary data.</text>
</comment>
<evidence type="ECO:0000313" key="5">
    <source>
        <dbReference type="EMBL" id="TDN87468.1"/>
    </source>
</evidence>
<dbReference type="Pfam" id="PF12833">
    <property type="entry name" value="HTH_18"/>
    <property type="match status" value="1"/>
</dbReference>
<dbReference type="Pfam" id="PF12852">
    <property type="entry name" value="Cupin_6"/>
    <property type="match status" value="1"/>
</dbReference>
<dbReference type="InterPro" id="IPR009057">
    <property type="entry name" value="Homeodomain-like_sf"/>
</dbReference>
<accession>A0A4V3BUQ4</accession>
<dbReference type="GO" id="GO:0003700">
    <property type="term" value="F:DNA-binding transcription factor activity"/>
    <property type="evidence" value="ECO:0007669"/>
    <property type="project" value="InterPro"/>
</dbReference>
<dbReference type="PROSITE" id="PS01124">
    <property type="entry name" value="HTH_ARAC_FAMILY_2"/>
    <property type="match status" value="1"/>
</dbReference>
<dbReference type="RefSeq" id="WP_112992664.1">
    <property type="nucleotide sequence ID" value="NZ_PTLZ01000003.1"/>
</dbReference>
<evidence type="ECO:0000256" key="3">
    <source>
        <dbReference type="ARBA" id="ARBA00023163"/>
    </source>
</evidence>
<name>A0A4V3BUQ4_9BURK</name>
<dbReference type="InterPro" id="IPR018060">
    <property type="entry name" value="HTH_AraC"/>
</dbReference>
<keyword evidence="1" id="KW-0805">Transcription regulation</keyword>
<evidence type="ECO:0000259" key="4">
    <source>
        <dbReference type="PROSITE" id="PS01124"/>
    </source>
</evidence>
<dbReference type="PANTHER" id="PTHR46796:SF13">
    <property type="entry name" value="HTH-TYPE TRANSCRIPTIONAL ACTIVATOR RHAS"/>
    <property type="match status" value="1"/>
</dbReference>
<feature type="domain" description="HTH araC/xylS-type" evidence="4">
    <location>
        <begin position="174"/>
        <end position="271"/>
    </location>
</feature>
<gene>
    <name evidence="5" type="ORF">EV677_2989</name>
</gene>
<protein>
    <submittedName>
        <fullName evidence="5">AraC family transcriptional regulator</fullName>
    </submittedName>
</protein>
<dbReference type="Proteomes" id="UP000294737">
    <property type="component" value="Unassembled WGS sequence"/>
</dbReference>
<evidence type="ECO:0000256" key="2">
    <source>
        <dbReference type="ARBA" id="ARBA00023125"/>
    </source>
</evidence>
<sequence length="280" mass="30334">MDRLTPLLTQFSLHAGVFYTGNICGVHDFREDAMRGHIHLVRRGSAQMIGASGEVITITEPTILFLPRPDTHRLIADDQAGADVVCGTIQFGGGGSNPISDSLPNVVLVALAALPGMEALLSLMFDEAFSEQCGSQAALDRLCEVLMIRLLRHCIDQGLTQSGTLAGLADSRLAKALTALHADPAHNWELTEMADLAGMSRARFAARFREVTGETPVDYLASWRVMAAQRLLKQGLQLKHVAYDVGYGSAGALTRVFVRKLGCSPAAWLKWQQQSHPSSR</sequence>
<keyword evidence="6" id="KW-1185">Reference proteome</keyword>
<evidence type="ECO:0000313" key="6">
    <source>
        <dbReference type="Proteomes" id="UP000294737"/>
    </source>
</evidence>